<keyword evidence="9" id="KW-1185">Reference proteome</keyword>
<proteinExistence type="inferred from homology"/>
<dbReference type="PANTHER" id="PTHR43863">
    <property type="entry name" value="HYDROLASE, PUTATIVE (AFU_ORTHOLOGUE AFUA_1G03140)-RELATED"/>
    <property type="match status" value="1"/>
</dbReference>
<protein>
    <recommendedName>
        <fullName evidence="10">Glycoside hydrolase family 31</fullName>
    </recommendedName>
</protein>
<gene>
    <name evidence="8" type="ORF">GCM10011594_06410</name>
</gene>
<dbReference type="Pfam" id="PF13802">
    <property type="entry name" value="Gal_mutarotas_2"/>
    <property type="match status" value="1"/>
</dbReference>
<organism evidence="8 9">
    <name type="scientific">Nakamurella endophytica</name>
    <dbReference type="NCBI Taxonomy" id="1748367"/>
    <lineage>
        <taxon>Bacteria</taxon>
        <taxon>Bacillati</taxon>
        <taxon>Actinomycetota</taxon>
        <taxon>Actinomycetes</taxon>
        <taxon>Nakamurellales</taxon>
        <taxon>Nakamurellaceae</taxon>
        <taxon>Nakamurella</taxon>
    </lineage>
</organism>
<feature type="domain" description="Glycosyl hydrolase family 31 C-terminal" evidence="6">
    <location>
        <begin position="672"/>
        <end position="754"/>
    </location>
</feature>
<dbReference type="GO" id="GO:0004553">
    <property type="term" value="F:hydrolase activity, hydrolyzing O-glycosyl compounds"/>
    <property type="evidence" value="ECO:0007669"/>
    <property type="project" value="InterPro"/>
</dbReference>
<dbReference type="Gene3D" id="2.60.40.10">
    <property type="entry name" value="Immunoglobulins"/>
    <property type="match status" value="1"/>
</dbReference>
<dbReference type="Pfam" id="PF21365">
    <property type="entry name" value="Glyco_hydro_31_3rd"/>
    <property type="match status" value="1"/>
</dbReference>
<comment type="similarity">
    <text evidence="1 2">Belongs to the glycosyl hydrolase 31 family.</text>
</comment>
<dbReference type="GO" id="GO:0005975">
    <property type="term" value="P:carbohydrate metabolic process"/>
    <property type="evidence" value="ECO:0007669"/>
    <property type="project" value="InterPro"/>
</dbReference>
<keyword evidence="2" id="KW-0378">Hydrolase</keyword>
<dbReference type="AlphaFoldDB" id="A0A917SNV0"/>
<dbReference type="InterPro" id="IPR048395">
    <property type="entry name" value="Glyco_hydro_31_C"/>
</dbReference>
<evidence type="ECO:0000256" key="2">
    <source>
        <dbReference type="RuleBase" id="RU361185"/>
    </source>
</evidence>
<dbReference type="CDD" id="cd14752">
    <property type="entry name" value="GH31_N"/>
    <property type="match status" value="1"/>
</dbReference>
<dbReference type="Proteomes" id="UP000655208">
    <property type="component" value="Unassembled WGS sequence"/>
</dbReference>
<evidence type="ECO:0008006" key="10">
    <source>
        <dbReference type="Google" id="ProtNLM"/>
    </source>
</evidence>
<reference evidence="8" key="2">
    <citation type="submission" date="2020-09" db="EMBL/GenBank/DDBJ databases">
        <authorList>
            <person name="Sun Q."/>
            <person name="Zhou Y."/>
        </authorList>
    </citation>
    <scope>NUCLEOTIDE SEQUENCE</scope>
    <source>
        <strain evidence="8">CGMCC 4.7308</strain>
    </source>
</reference>
<evidence type="ECO:0000259" key="4">
    <source>
        <dbReference type="Pfam" id="PF01055"/>
    </source>
</evidence>
<evidence type="ECO:0000256" key="1">
    <source>
        <dbReference type="ARBA" id="ARBA00007806"/>
    </source>
</evidence>
<dbReference type="GO" id="GO:0030246">
    <property type="term" value="F:carbohydrate binding"/>
    <property type="evidence" value="ECO:0007669"/>
    <property type="project" value="InterPro"/>
</dbReference>
<dbReference type="SUPFAM" id="SSF51445">
    <property type="entry name" value="(Trans)glycosidases"/>
    <property type="match status" value="1"/>
</dbReference>
<dbReference type="EMBL" id="BMNA01000001">
    <property type="protein sequence ID" value="GGL89503.1"/>
    <property type="molecule type" value="Genomic_DNA"/>
</dbReference>
<dbReference type="Gene3D" id="2.60.40.1760">
    <property type="entry name" value="glycosyl hydrolase (family 31)"/>
    <property type="match status" value="1"/>
</dbReference>
<evidence type="ECO:0000256" key="3">
    <source>
        <dbReference type="SAM" id="MobiDB-lite"/>
    </source>
</evidence>
<comment type="caution">
    <text evidence="8">The sequence shown here is derived from an EMBL/GenBank/DDBJ whole genome shotgun (WGS) entry which is preliminary data.</text>
</comment>
<dbReference type="InterPro" id="IPR048488">
    <property type="entry name" value="AIMA-like_N"/>
</dbReference>
<dbReference type="InterPro" id="IPR013783">
    <property type="entry name" value="Ig-like_fold"/>
</dbReference>
<feature type="domain" description="1,3-alpha-isomaltosidase-like N-terminal" evidence="7">
    <location>
        <begin position="8"/>
        <end position="135"/>
    </location>
</feature>
<dbReference type="InterPro" id="IPR025887">
    <property type="entry name" value="Glyco_hydro_31_N_dom"/>
</dbReference>
<dbReference type="PANTHER" id="PTHR43863:SF2">
    <property type="entry name" value="MALTASE-GLUCOAMYLASE"/>
    <property type="match status" value="1"/>
</dbReference>
<evidence type="ECO:0000259" key="6">
    <source>
        <dbReference type="Pfam" id="PF21365"/>
    </source>
</evidence>
<dbReference type="InterPro" id="IPR051816">
    <property type="entry name" value="Glycosyl_Hydrolase_31"/>
</dbReference>
<dbReference type="Pfam" id="PF01055">
    <property type="entry name" value="Glyco_hydro_31_2nd"/>
    <property type="match status" value="1"/>
</dbReference>
<feature type="domain" description="Glycoside hydrolase family 31 N-terminal" evidence="5">
    <location>
        <begin position="182"/>
        <end position="264"/>
    </location>
</feature>
<evidence type="ECO:0000259" key="7">
    <source>
        <dbReference type="Pfam" id="PF21568"/>
    </source>
</evidence>
<evidence type="ECO:0000313" key="9">
    <source>
        <dbReference type="Proteomes" id="UP000655208"/>
    </source>
</evidence>
<name>A0A917SNV0_9ACTN</name>
<reference evidence="8" key="1">
    <citation type="journal article" date="2014" name="Int. J. Syst. Evol. Microbiol.">
        <title>Complete genome sequence of Corynebacterium casei LMG S-19264T (=DSM 44701T), isolated from a smear-ripened cheese.</title>
        <authorList>
            <consortium name="US DOE Joint Genome Institute (JGI-PGF)"/>
            <person name="Walter F."/>
            <person name="Albersmeier A."/>
            <person name="Kalinowski J."/>
            <person name="Ruckert C."/>
        </authorList>
    </citation>
    <scope>NUCLEOTIDE SEQUENCE</scope>
    <source>
        <strain evidence="8">CGMCC 4.7308</strain>
    </source>
</reference>
<feature type="domain" description="Glycoside hydrolase family 31 TIM barrel" evidence="4">
    <location>
        <begin position="312"/>
        <end position="661"/>
    </location>
</feature>
<dbReference type="CDD" id="cd06597">
    <property type="entry name" value="GH31_transferase_CtsY"/>
    <property type="match status" value="1"/>
</dbReference>
<dbReference type="InterPro" id="IPR000322">
    <property type="entry name" value="Glyco_hydro_31_TIM"/>
</dbReference>
<dbReference type="InterPro" id="IPR013780">
    <property type="entry name" value="Glyco_hydro_b"/>
</dbReference>
<dbReference type="SUPFAM" id="SSF51011">
    <property type="entry name" value="Glycosyl hydrolase domain"/>
    <property type="match status" value="1"/>
</dbReference>
<dbReference type="SUPFAM" id="SSF74650">
    <property type="entry name" value="Galactose mutarotase-like"/>
    <property type="match status" value="1"/>
</dbReference>
<evidence type="ECO:0000313" key="8">
    <source>
        <dbReference type="EMBL" id="GGL89503.1"/>
    </source>
</evidence>
<dbReference type="Gene3D" id="3.20.20.80">
    <property type="entry name" value="Glycosidases"/>
    <property type="match status" value="1"/>
</dbReference>
<dbReference type="InterPro" id="IPR017853">
    <property type="entry name" value="GH"/>
</dbReference>
<accession>A0A917SNV0</accession>
<keyword evidence="2" id="KW-0326">Glycosidase</keyword>
<dbReference type="RefSeq" id="WP_188939984.1">
    <property type="nucleotide sequence ID" value="NZ_BMNA01000001.1"/>
</dbReference>
<evidence type="ECO:0000259" key="5">
    <source>
        <dbReference type="Pfam" id="PF13802"/>
    </source>
</evidence>
<sequence length="772" mass="85352">MIRHRPFGSEHPYATTGDQRVPARPEVGQQVTLGVAAAPAVTGILCRWVADRDGGTSVTELPMTREPDPGSRAAAADAGVHSVAPEVPVGTDAATDGDGHLAAAQARAGRGAGSHWTVEVPAVEAGTRYRYRFTATAADGRVRRSREFVVDPVSWVADAPGCSLRVPTDRLIGDSIRWLHSAAGVHRVRFALRLDDGERVVGFGERFDRLDQRGHRLDAVVFEQYKSQGEHGRTYLPMPFAHVVSPSGPGWGLHVRTTRRSWYDVDSTGTGRLVVEVDLGGTDREQLDVAIHHGTPSQVLDAFLAEVGRPEELPDWVFRLWASGNEWNTQQLVLERMDAHRDLDIPVGAVVIEAWSDEQTFAAFRDARYDVTADGAAHQGSDFTYPAEGAWPDPAGMVAELHRRGIKVVLWQIPLQKMRPHPRGQARADAEALVRDRHAVLEADGRPYRNRGWWFPQALVPDLSVQRTRDWWTGKRRYLVTDLDVDGFKTDGGEHPWGHDLRYADGRRGDEGNNLFPVHYARAFGDLLRSAGKAPVTFSRAGFAGSQAHGIVWAGDEDSTWPAFRHSITAGLTASACGILYWSWDLAGFSGPVPDPELYLRAAAAATFMPVMQYHSEFHHHRRPLRDRTPWNIAEQSGDARVVEVFRSFAHLRETLVPYLAAQARDGIAHARPLLRALFFDHADDPEVWNHPLQYLLGSDLLVHPVTEAGADSWATYLPAGDWVDVWTGEAIFGGRSVRRPTPVDVIPVYCRAESWTTMAALFGHHDTVPTG</sequence>
<dbReference type="Gene3D" id="2.60.40.1180">
    <property type="entry name" value="Golgi alpha-mannosidase II"/>
    <property type="match status" value="1"/>
</dbReference>
<dbReference type="InterPro" id="IPR011013">
    <property type="entry name" value="Gal_mutarotase_sf_dom"/>
</dbReference>
<feature type="region of interest" description="Disordered" evidence="3">
    <location>
        <begin position="1"/>
        <end position="24"/>
    </location>
</feature>
<dbReference type="Pfam" id="PF21568">
    <property type="entry name" value="AIMA-like_N"/>
    <property type="match status" value="1"/>
</dbReference>